<dbReference type="Pfam" id="PF02338">
    <property type="entry name" value="OTU"/>
    <property type="match status" value="1"/>
</dbReference>
<dbReference type="GO" id="GO:0016579">
    <property type="term" value="P:protein deubiquitination"/>
    <property type="evidence" value="ECO:0007669"/>
    <property type="project" value="TreeGrafter"/>
</dbReference>
<feature type="compositionally biased region" description="Basic and acidic residues" evidence="2">
    <location>
        <begin position="122"/>
        <end position="145"/>
    </location>
</feature>
<dbReference type="InterPro" id="IPR003323">
    <property type="entry name" value="OTU_dom"/>
</dbReference>
<feature type="region of interest" description="Disordered" evidence="2">
    <location>
        <begin position="106"/>
        <end position="145"/>
    </location>
</feature>
<dbReference type="InterPro" id="IPR038765">
    <property type="entry name" value="Papain-like_cys_pep_sf"/>
</dbReference>
<comment type="caution">
    <text evidence="4">The sequence shown here is derived from an EMBL/GenBank/DDBJ whole genome shotgun (WGS) entry which is preliminary data.</text>
</comment>
<dbReference type="InterPro" id="IPR050704">
    <property type="entry name" value="Peptidase_C85-like"/>
</dbReference>
<keyword evidence="5" id="KW-1185">Reference proteome</keyword>
<accession>A0AAE0EW15</accession>
<dbReference type="Proteomes" id="UP001190700">
    <property type="component" value="Unassembled WGS sequence"/>
</dbReference>
<dbReference type="PANTHER" id="PTHR12419:SF10">
    <property type="entry name" value="DEUBIQUITINASE OTUD6B"/>
    <property type="match status" value="1"/>
</dbReference>
<gene>
    <name evidence="4" type="ORF">CYMTET_47404</name>
</gene>
<dbReference type="Gene3D" id="3.90.70.80">
    <property type="match status" value="1"/>
</dbReference>
<evidence type="ECO:0000256" key="1">
    <source>
        <dbReference type="ARBA" id="ARBA00010407"/>
    </source>
</evidence>
<dbReference type="PROSITE" id="PS50802">
    <property type="entry name" value="OTU"/>
    <property type="match status" value="1"/>
</dbReference>
<dbReference type="GO" id="GO:0004843">
    <property type="term" value="F:cysteine-type deubiquitinase activity"/>
    <property type="evidence" value="ECO:0007669"/>
    <property type="project" value="TreeGrafter"/>
</dbReference>
<organism evidence="4 5">
    <name type="scientific">Cymbomonas tetramitiformis</name>
    <dbReference type="NCBI Taxonomy" id="36881"/>
    <lineage>
        <taxon>Eukaryota</taxon>
        <taxon>Viridiplantae</taxon>
        <taxon>Chlorophyta</taxon>
        <taxon>Pyramimonadophyceae</taxon>
        <taxon>Pyramimonadales</taxon>
        <taxon>Pyramimonadaceae</taxon>
        <taxon>Cymbomonas</taxon>
    </lineage>
</organism>
<dbReference type="AlphaFoldDB" id="A0AAE0EW15"/>
<name>A0AAE0EW15_9CHLO</name>
<feature type="region of interest" description="Disordered" evidence="2">
    <location>
        <begin position="1"/>
        <end position="24"/>
    </location>
</feature>
<comment type="similarity">
    <text evidence="1">Belongs to the peptidase C85 family.</text>
</comment>
<evidence type="ECO:0000259" key="3">
    <source>
        <dbReference type="PROSITE" id="PS50802"/>
    </source>
</evidence>
<feature type="compositionally biased region" description="Basic and acidic residues" evidence="2">
    <location>
        <begin position="51"/>
        <end position="60"/>
    </location>
</feature>
<sequence length="307" mass="33490">MEDEETDTGAKMETVGQMNQRHKREVKAMKAAQAKLGKKKKDEAAALEAALKARHEKELTELEAAGSEDPATGAAEEMANPSSKPQAEEVSLALDACILEGEAAAAPTQKISKAQKKKMEKARKEAEREERIKAEKAELGESDRDREEKALKMKLMPQGMLVREIKADGHCLYRSVEDQLSLAAAATGAAYPDYLALRGLAAQHMQDHAGDFLPFVEGCDGEDAEERYAAYCGAVRSSSEWGGQLELQALAHSLQRCIRVTSAHMPLVELGSEYMTETSEALNVAYLLHSFGLGEHYNSVGKIKSPQ</sequence>
<proteinExistence type="inferred from homology"/>
<evidence type="ECO:0000256" key="2">
    <source>
        <dbReference type="SAM" id="MobiDB-lite"/>
    </source>
</evidence>
<feature type="domain" description="OTU" evidence="3">
    <location>
        <begin position="160"/>
        <end position="303"/>
    </location>
</feature>
<evidence type="ECO:0000313" key="4">
    <source>
        <dbReference type="EMBL" id="KAK3242933.1"/>
    </source>
</evidence>
<dbReference type="EMBL" id="LGRX02033102">
    <property type="protein sequence ID" value="KAK3242933.1"/>
    <property type="molecule type" value="Genomic_DNA"/>
</dbReference>
<feature type="region of interest" description="Disordered" evidence="2">
    <location>
        <begin position="50"/>
        <end position="88"/>
    </location>
</feature>
<dbReference type="PANTHER" id="PTHR12419">
    <property type="entry name" value="OTU DOMAIN CONTAINING PROTEIN"/>
    <property type="match status" value="1"/>
</dbReference>
<dbReference type="SUPFAM" id="SSF54001">
    <property type="entry name" value="Cysteine proteinases"/>
    <property type="match status" value="1"/>
</dbReference>
<protein>
    <recommendedName>
        <fullName evidence="3">OTU domain-containing protein</fullName>
    </recommendedName>
</protein>
<reference evidence="4 5" key="1">
    <citation type="journal article" date="2015" name="Genome Biol. Evol.">
        <title>Comparative Genomics of a Bacterivorous Green Alga Reveals Evolutionary Causalities and Consequences of Phago-Mixotrophic Mode of Nutrition.</title>
        <authorList>
            <person name="Burns J.A."/>
            <person name="Paasch A."/>
            <person name="Narechania A."/>
            <person name="Kim E."/>
        </authorList>
    </citation>
    <scope>NUCLEOTIDE SEQUENCE [LARGE SCALE GENOMIC DNA]</scope>
    <source>
        <strain evidence="4 5">PLY_AMNH</strain>
    </source>
</reference>
<evidence type="ECO:0000313" key="5">
    <source>
        <dbReference type="Proteomes" id="UP001190700"/>
    </source>
</evidence>